<dbReference type="InterPro" id="IPR013222">
    <property type="entry name" value="Glyco_hyd_98_carb-bd"/>
</dbReference>
<dbReference type="Pfam" id="PF14509">
    <property type="entry name" value="GH97_C"/>
    <property type="match status" value="1"/>
</dbReference>
<evidence type="ECO:0000256" key="1">
    <source>
        <dbReference type="ARBA" id="ARBA00022801"/>
    </source>
</evidence>
<organism evidence="4 5">
    <name type="scientific">Occultella glacieicola</name>
    <dbReference type="NCBI Taxonomy" id="2518684"/>
    <lineage>
        <taxon>Bacteria</taxon>
        <taxon>Bacillati</taxon>
        <taxon>Actinomycetota</taxon>
        <taxon>Actinomycetes</taxon>
        <taxon>Micrococcales</taxon>
        <taxon>Ruaniaceae</taxon>
        <taxon>Occultella</taxon>
    </lineage>
</organism>
<keyword evidence="5" id="KW-1185">Reference proteome</keyword>
<gene>
    <name evidence="4" type="ORF">EXU48_20705</name>
</gene>
<dbReference type="EMBL" id="SMNA01000012">
    <property type="protein sequence ID" value="TDE89582.1"/>
    <property type="molecule type" value="Genomic_DNA"/>
</dbReference>
<dbReference type="InterPro" id="IPR019563">
    <property type="entry name" value="GH97_catalytic"/>
</dbReference>
<keyword evidence="2" id="KW-0326">Glycosidase</keyword>
<dbReference type="InterPro" id="IPR038637">
    <property type="entry name" value="NPCBM_sf"/>
</dbReference>
<dbReference type="InterPro" id="IPR013785">
    <property type="entry name" value="Aldolase_TIM"/>
</dbReference>
<reference evidence="4 5" key="1">
    <citation type="submission" date="2019-03" db="EMBL/GenBank/DDBJ databases">
        <title>Genomic features of bacteria from cold environments.</title>
        <authorList>
            <person name="Shen L."/>
        </authorList>
    </citation>
    <scope>NUCLEOTIDE SEQUENCE [LARGE SCALE GENOMIC DNA]</scope>
    <source>
        <strain evidence="5">T3246-1</strain>
    </source>
</reference>
<dbReference type="PANTHER" id="PTHR35803:SF2">
    <property type="entry name" value="RETAINING ALPHA-GALACTOSIDASE"/>
    <property type="match status" value="1"/>
</dbReference>
<dbReference type="InterPro" id="IPR029483">
    <property type="entry name" value="GH97_C"/>
</dbReference>
<dbReference type="SUPFAM" id="SSF51445">
    <property type="entry name" value="(Trans)glycosidases"/>
    <property type="match status" value="1"/>
</dbReference>
<accession>A0ABY2DYL9</accession>
<proteinExistence type="predicted"/>
<dbReference type="InterPro" id="IPR008979">
    <property type="entry name" value="Galactose-bd-like_sf"/>
</dbReference>
<dbReference type="Pfam" id="PF08305">
    <property type="entry name" value="NPCBM"/>
    <property type="match status" value="1"/>
</dbReference>
<dbReference type="Gene3D" id="2.60.120.1060">
    <property type="entry name" value="NPCBM/NEW2 domain"/>
    <property type="match status" value="1"/>
</dbReference>
<dbReference type="InterPro" id="IPR014718">
    <property type="entry name" value="GH-type_carb-bd"/>
</dbReference>
<dbReference type="InterPro" id="IPR017853">
    <property type="entry name" value="GH"/>
</dbReference>
<evidence type="ECO:0000256" key="2">
    <source>
        <dbReference type="ARBA" id="ARBA00023295"/>
    </source>
</evidence>
<keyword evidence="1" id="KW-0378">Hydrolase</keyword>
<dbReference type="Gene3D" id="2.70.98.10">
    <property type="match status" value="1"/>
</dbReference>
<dbReference type="Pfam" id="PF14508">
    <property type="entry name" value="GH97_N"/>
    <property type="match status" value="1"/>
</dbReference>
<comment type="caution">
    <text evidence="4">The sequence shown here is derived from an EMBL/GenBank/DDBJ whole genome shotgun (WGS) entry which is preliminary data.</text>
</comment>
<dbReference type="InterPro" id="IPR013780">
    <property type="entry name" value="Glyco_hydro_b"/>
</dbReference>
<name>A0ABY2DYL9_9MICO</name>
<dbReference type="SUPFAM" id="SSF49785">
    <property type="entry name" value="Galactose-binding domain-like"/>
    <property type="match status" value="1"/>
</dbReference>
<feature type="domain" description="Glycosyl hydrolase family 98 putative carbohydrate-binding module" evidence="3">
    <location>
        <begin position="665"/>
        <end position="810"/>
    </location>
</feature>
<evidence type="ECO:0000313" key="5">
    <source>
        <dbReference type="Proteomes" id="UP000504882"/>
    </source>
</evidence>
<dbReference type="SMART" id="SM00776">
    <property type="entry name" value="NPCBM"/>
    <property type="match status" value="1"/>
</dbReference>
<dbReference type="Gene3D" id="3.20.20.70">
    <property type="entry name" value="Aldolase class I"/>
    <property type="match status" value="1"/>
</dbReference>
<dbReference type="RefSeq" id="WP_133109584.1">
    <property type="nucleotide sequence ID" value="NZ_SMNA01000012.1"/>
</dbReference>
<dbReference type="Pfam" id="PF10566">
    <property type="entry name" value="Glyco_hydro_97"/>
    <property type="match status" value="1"/>
</dbReference>
<dbReference type="Proteomes" id="UP000504882">
    <property type="component" value="Unassembled WGS sequence"/>
</dbReference>
<evidence type="ECO:0000313" key="4">
    <source>
        <dbReference type="EMBL" id="TDE89582.1"/>
    </source>
</evidence>
<dbReference type="Gene3D" id="2.60.40.1180">
    <property type="entry name" value="Golgi alpha-mannosidase II"/>
    <property type="match status" value="1"/>
</dbReference>
<dbReference type="InterPro" id="IPR052720">
    <property type="entry name" value="Glycosyl_hydrolase_97"/>
</dbReference>
<sequence>MSEPTWTAQFDACGIEASLHDGAIHLSLWRHQLRLSSATPLRLRTVDGTDLLAGLTATSAADRDVFEAYDLAVGKRVGRHEVRHAEQRVTFTNARGADVTLVLRAAADGVAFRIILDGAAGEVVEGADLTLDLPHDAPLWPLNYTSWYEEPRFASSVADLPDGDYGLPLLAQVLPGDDESYVLIAESDIDGGYGGSLLRHAGGSFSFTLADPVTLDEGGTAVPWRVFHLGSLATIVASHLVDDLARPAQAPIPAWVRPGRAAWSWWSDFYSGAQLDAQLRLVDYAAAHGWEHVLVDCGWDRTWMPELAAAAGARGIGIFVWVSWDWLDIHSDIAEWASWGVAGVKVDFMESEAQERYRWYDEVIAEAARVGLMLNFHGSVIPRGWARTHPHVVTYEAVRGAEYYVFYGDSLPPAHNTIVPFTRNVIGSADYTPVTFSTPARVTSDAHELALAIVLESGITHFADEIDQYRARPIAEQVLDAVAAVWDETRLVGGRPGEWVAIARRFGEDWFVGVLNAGPPRTVDLDLTGLDDQPFRLVTDAGDAGLAEATHQGGDRPLRLDLRENGGAVLYPASPRRRASTYGAAPTLERDLIMANPGDAVEIGADGPGDLDLVTPPGWPQPHADGTGRWTVTVPGDLGPAQVGVLTLRDGARPVAHVRVVTHPDVGATDLVDCRPIAAANGFGPVERDMSNGPGNPKDGAPMTVAGAIYERGLGVCSPAEVTYAIGGLAGEFSCLVGIDDETPGHVATVTVRGDDEVLARLELTSGEPAQEVRVGVEGRVRLSLTVADPSGAAPDARPHIDWINPQLHR</sequence>
<evidence type="ECO:0000259" key="3">
    <source>
        <dbReference type="SMART" id="SM00776"/>
    </source>
</evidence>
<dbReference type="PANTHER" id="PTHR35803">
    <property type="entry name" value="GLUCAN 1,4-ALPHA-GLUCOSIDASE SUSB-RELATED"/>
    <property type="match status" value="1"/>
</dbReference>
<dbReference type="InterPro" id="IPR029486">
    <property type="entry name" value="GH97_N"/>
</dbReference>
<protein>
    <submittedName>
        <fullName evidence="4">Carbohydrate-binding protein</fullName>
    </submittedName>
</protein>